<dbReference type="InterPro" id="IPR011711">
    <property type="entry name" value="GntR_C"/>
</dbReference>
<dbReference type="Gene3D" id="1.10.10.10">
    <property type="entry name" value="Winged helix-like DNA-binding domain superfamily/Winged helix DNA-binding domain"/>
    <property type="match status" value="1"/>
</dbReference>
<dbReference type="Pfam" id="PF07729">
    <property type="entry name" value="FCD"/>
    <property type="match status" value="1"/>
</dbReference>
<dbReference type="InterPro" id="IPR036390">
    <property type="entry name" value="WH_DNA-bd_sf"/>
</dbReference>
<dbReference type="PROSITE" id="PS50949">
    <property type="entry name" value="HTH_GNTR"/>
    <property type="match status" value="1"/>
</dbReference>
<evidence type="ECO:0000259" key="4">
    <source>
        <dbReference type="PROSITE" id="PS50949"/>
    </source>
</evidence>
<keyword evidence="1" id="KW-0805">Transcription regulation</keyword>
<dbReference type="RefSeq" id="WP_149620392.1">
    <property type="nucleotide sequence ID" value="NZ_VOBL01000018.1"/>
</dbReference>
<evidence type="ECO:0000313" key="6">
    <source>
        <dbReference type="Proteomes" id="UP000323856"/>
    </source>
</evidence>
<name>A0A5B0E5R3_9MICC</name>
<gene>
    <name evidence="5" type="ORF">FQ154_15355</name>
</gene>
<evidence type="ECO:0000313" key="5">
    <source>
        <dbReference type="EMBL" id="KAA0974427.1"/>
    </source>
</evidence>
<dbReference type="EMBL" id="VOBL01000018">
    <property type="protein sequence ID" value="KAA0974427.1"/>
    <property type="molecule type" value="Genomic_DNA"/>
</dbReference>
<dbReference type="GO" id="GO:0003700">
    <property type="term" value="F:DNA-binding transcription factor activity"/>
    <property type="evidence" value="ECO:0007669"/>
    <property type="project" value="InterPro"/>
</dbReference>
<dbReference type="Gene3D" id="1.20.120.530">
    <property type="entry name" value="GntR ligand-binding domain-like"/>
    <property type="match status" value="1"/>
</dbReference>
<dbReference type="PANTHER" id="PTHR43537">
    <property type="entry name" value="TRANSCRIPTIONAL REGULATOR, GNTR FAMILY"/>
    <property type="match status" value="1"/>
</dbReference>
<dbReference type="OrthoDB" id="5243844at2"/>
<dbReference type="SMART" id="SM00895">
    <property type="entry name" value="FCD"/>
    <property type="match status" value="1"/>
</dbReference>
<dbReference type="Pfam" id="PF00392">
    <property type="entry name" value="GntR"/>
    <property type="match status" value="1"/>
</dbReference>
<feature type="domain" description="HTH gntR-type" evidence="4">
    <location>
        <begin position="18"/>
        <end position="85"/>
    </location>
</feature>
<dbReference type="InterPro" id="IPR008920">
    <property type="entry name" value="TF_FadR/GntR_C"/>
</dbReference>
<reference evidence="5 6" key="1">
    <citation type="submission" date="2019-07" db="EMBL/GenBank/DDBJ databases">
        <title>Analysis of the biochemical properties, biological activity and biotechnological potential of siderophores and biosurfactants produced by Antarctic psychrotolerant bacteria.</title>
        <authorList>
            <person name="Styczynski M."/>
            <person name="Krucon T."/>
            <person name="Decewicz P."/>
            <person name="Dziewit L."/>
        </authorList>
    </citation>
    <scope>NUCLEOTIDE SEQUENCE [LARGE SCALE GENOMIC DNA]</scope>
    <source>
        <strain evidence="5 6">ANT_H27</strain>
    </source>
</reference>
<evidence type="ECO:0000256" key="1">
    <source>
        <dbReference type="ARBA" id="ARBA00023015"/>
    </source>
</evidence>
<dbReference type="PANTHER" id="PTHR43537:SF49">
    <property type="entry name" value="TRANSCRIPTIONAL REGULATORY PROTEIN"/>
    <property type="match status" value="1"/>
</dbReference>
<dbReference type="AlphaFoldDB" id="A0A5B0E5R3"/>
<dbReference type="InterPro" id="IPR036388">
    <property type="entry name" value="WH-like_DNA-bd_sf"/>
</dbReference>
<protein>
    <submittedName>
        <fullName evidence="5">GntR family transcriptional regulator</fullName>
    </submittedName>
</protein>
<proteinExistence type="predicted"/>
<organism evidence="5 6">
    <name type="scientific">Paeniglutamicibacter gangotriensis</name>
    <dbReference type="NCBI Taxonomy" id="254787"/>
    <lineage>
        <taxon>Bacteria</taxon>
        <taxon>Bacillati</taxon>
        <taxon>Actinomycetota</taxon>
        <taxon>Actinomycetes</taxon>
        <taxon>Micrococcales</taxon>
        <taxon>Micrococcaceae</taxon>
        <taxon>Paeniglutamicibacter</taxon>
    </lineage>
</organism>
<keyword evidence="2" id="KW-0238">DNA-binding</keyword>
<dbReference type="InterPro" id="IPR000524">
    <property type="entry name" value="Tscrpt_reg_HTH_GntR"/>
</dbReference>
<keyword evidence="3" id="KW-0804">Transcription</keyword>
<evidence type="ECO:0000256" key="3">
    <source>
        <dbReference type="ARBA" id="ARBA00023163"/>
    </source>
</evidence>
<sequence length="255" mass="27549">MITGQPSSASGMARVQRSSTIDLITHQLRKAIYEGLLMPGSPIHEAQAAKQLGVSRGSLRESAQRLVQDGLLVSSPGQGMSVARVRPSELKELYATRLVVEAAAIRVIAGLPEAERAHRMEAAMAVLARLERFAASPEALDSPRSIGDADLDFHYETVRAARNLRLEKYMATLAVETRLASLGSPAGYIIRTDVHRAHRERLEAMLAGDGEGAVELLRHHFRDTIDRLTGALRTPVATALVPVEESGHELGPIGS</sequence>
<accession>A0A5B0E5R3</accession>
<dbReference type="GO" id="GO:0003677">
    <property type="term" value="F:DNA binding"/>
    <property type="evidence" value="ECO:0007669"/>
    <property type="project" value="UniProtKB-KW"/>
</dbReference>
<evidence type="ECO:0000256" key="2">
    <source>
        <dbReference type="ARBA" id="ARBA00023125"/>
    </source>
</evidence>
<comment type="caution">
    <text evidence="5">The sequence shown here is derived from an EMBL/GenBank/DDBJ whole genome shotgun (WGS) entry which is preliminary data.</text>
</comment>
<dbReference type="SUPFAM" id="SSF48008">
    <property type="entry name" value="GntR ligand-binding domain-like"/>
    <property type="match status" value="1"/>
</dbReference>
<dbReference type="SMART" id="SM00345">
    <property type="entry name" value="HTH_GNTR"/>
    <property type="match status" value="1"/>
</dbReference>
<dbReference type="Proteomes" id="UP000323856">
    <property type="component" value="Unassembled WGS sequence"/>
</dbReference>
<dbReference type="SUPFAM" id="SSF46785">
    <property type="entry name" value="Winged helix' DNA-binding domain"/>
    <property type="match status" value="1"/>
</dbReference>